<dbReference type="PANTHER" id="PTHR11655">
    <property type="entry name" value="60S/50S RIBOSOMAL PROTEIN L6/L9"/>
    <property type="match status" value="1"/>
</dbReference>
<evidence type="ECO:0000313" key="11">
    <source>
        <dbReference type="Proteomes" id="UP000727962"/>
    </source>
</evidence>
<dbReference type="Pfam" id="PF00347">
    <property type="entry name" value="Ribosomal_L6"/>
    <property type="match status" value="2"/>
</dbReference>
<feature type="domain" description="Large ribosomal subunit protein uL6 alpha-beta" evidence="9">
    <location>
        <begin position="11"/>
        <end position="83"/>
    </location>
</feature>
<dbReference type="InterPro" id="IPR020040">
    <property type="entry name" value="Ribosomal_uL6_a/b-dom"/>
</dbReference>
<evidence type="ECO:0000256" key="3">
    <source>
        <dbReference type="ARBA" id="ARBA00022884"/>
    </source>
</evidence>
<dbReference type="GO" id="GO:0002181">
    <property type="term" value="P:cytoplasmic translation"/>
    <property type="evidence" value="ECO:0007669"/>
    <property type="project" value="TreeGrafter"/>
</dbReference>
<dbReference type="SUPFAM" id="SSF56053">
    <property type="entry name" value="Ribosomal protein L6"/>
    <property type="match status" value="2"/>
</dbReference>
<dbReference type="InterPro" id="IPR036789">
    <property type="entry name" value="Ribosomal_uL6-like_a/b-dom_sf"/>
</dbReference>
<evidence type="ECO:0000256" key="1">
    <source>
        <dbReference type="ARBA" id="ARBA00009356"/>
    </source>
</evidence>
<dbReference type="Gene3D" id="3.90.930.12">
    <property type="entry name" value="Ribosomal protein L6, alpha-beta domain"/>
    <property type="match status" value="2"/>
</dbReference>
<comment type="subunit">
    <text evidence="6">Part of the 50S ribosomal subunit.</text>
</comment>
<protein>
    <recommendedName>
        <fullName evidence="6">Large ribosomal subunit protein uL6</fullName>
    </recommendedName>
</protein>
<keyword evidence="2 6" id="KW-0699">rRNA-binding</keyword>
<comment type="function">
    <text evidence="6 8">This protein binds to the 23S rRNA, and is important in its secondary structure. It is located near the subunit interface in the base of the L7/L12 stalk, and near the tRNA binding site of the peptidyltransferase center.</text>
</comment>
<dbReference type="AlphaFoldDB" id="A0A931LUM8"/>
<name>A0A931LUM8_FIMGI</name>
<evidence type="ECO:0000256" key="6">
    <source>
        <dbReference type="HAMAP-Rule" id="MF_01365"/>
    </source>
</evidence>
<evidence type="ECO:0000313" key="10">
    <source>
        <dbReference type="EMBL" id="MBI1756007.1"/>
    </source>
</evidence>
<gene>
    <name evidence="6 10" type="primary">rplF</name>
    <name evidence="10" type="ORF">HYR64_02755</name>
</gene>
<dbReference type="InterPro" id="IPR019906">
    <property type="entry name" value="Ribosomal_uL6_bac-type"/>
</dbReference>
<dbReference type="InterPro" id="IPR000702">
    <property type="entry name" value="Ribosomal_uL6-like"/>
</dbReference>
<organism evidence="10 11">
    <name type="scientific">Fimbriimonas ginsengisoli</name>
    <dbReference type="NCBI Taxonomy" id="1005039"/>
    <lineage>
        <taxon>Bacteria</taxon>
        <taxon>Bacillati</taxon>
        <taxon>Armatimonadota</taxon>
        <taxon>Fimbriimonadia</taxon>
        <taxon>Fimbriimonadales</taxon>
        <taxon>Fimbriimonadaceae</taxon>
        <taxon>Fimbriimonas</taxon>
    </lineage>
</organism>
<sequence length="189" mass="20544">MSRIGRSPIPIPSGVSISVVDGNVVMVKGPKGELQQAISGDLTVRQEESTLFVERPDNLREHRSQHGLARTLINNMVVGVTQGHSKSLDIVGVGYRAQMEGRNLLLNMGYSHPVRIAAAPGITFELISNDKARTQQIKVSGIDRQLVGQMAADVRKVRKPEPYKGKGIRYSGEIVRLKAGKRAAAVAKK</sequence>
<dbReference type="GO" id="GO:0019843">
    <property type="term" value="F:rRNA binding"/>
    <property type="evidence" value="ECO:0007669"/>
    <property type="project" value="UniProtKB-UniRule"/>
</dbReference>
<keyword evidence="3 6" id="KW-0694">RNA-binding</keyword>
<evidence type="ECO:0000256" key="4">
    <source>
        <dbReference type="ARBA" id="ARBA00022980"/>
    </source>
</evidence>
<dbReference type="Proteomes" id="UP000727962">
    <property type="component" value="Unassembled WGS sequence"/>
</dbReference>
<dbReference type="HAMAP" id="MF_01365_B">
    <property type="entry name" value="Ribosomal_uL6_B"/>
    <property type="match status" value="1"/>
</dbReference>
<dbReference type="PANTHER" id="PTHR11655:SF14">
    <property type="entry name" value="LARGE RIBOSOMAL SUBUNIT PROTEIN UL6M"/>
    <property type="match status" value="1"/>
</dbReference>
<accession>A0A931LUM8</accession>
<dbReference type="EMBL" id="JACOSL010000019">
    <property type="protein sequence ID" value="MBI1756007.1"/>
    <property type="molecule type" value="Genomic_DNA"/>
</dbReference>
<dbReference type="GO" id="GO:0003735">
    <property type="term" value="F:structural constituent of ribosome"/>
    <property type="evidence" value="ECO:0007669"/>
    <property type="project" value="UniProtKB-UniRule"/>
</dbReference>
<dbReference type="PRINTS" id="PR00059">
    <property type="entry name" value="RIBOSOMALL6"/>
</dbReference>
<keyword evidence="4 6" id="KW-0689">Ribosomal protein</keyword>
<dbReference type="InterPro" id="IPR002358">
    <property type="entry name" value="Ribosomal_uL6_CS"/>
</dbReference>
<feature type="domain" description="Large ribosomal subunit protein uL6 alpha-beta" evidence="9">
    <location>
        <begin position="91"/>
        <end position="170"/>
    </location>
</feature>
<dbReference type="GO" id="GO:0022625">
    <property type="term" value="C:cytosolic large ribosomal subunit"/>
    <property type="evidence" value="ECO:0007669"/>
    <property type="project" value="UniProtKB-UniRule"/>
</dbReference>
<proteinExistence type="inferred from homology"/>
<comment type="caution">
    <text evidence="10">The sequence shown here is derived from an EMBL/GenBank/DDBJ whole genome shotgun (WGS) entry which is preliminary data.</text>
</comment>
<dbReference type="FunFam" id="3.90.930.12:FF:000002">
    <property type="entry name" value="50S ribosomal protein L6"/>
    <property type="match status" value="1"/>
</dbReference>
<evidence type="ECO:0000256" key="7">
    <source>
        <dbReference type="RuleBase" id="RU003869"/>
    </source>
</evidence>
<evidence type="ECO:0000256" key="8">
    <source>
        <dbReference type="RuleBase" id="RU003870"/>
    </source>
</evidence>
<reference evidence="10" key="1">
    <citation type="submission" date="2020-07" db="EMBL/GenBank/DDBJ databases">
        <title>Huge and variable diversity of episymbiotic CPR bacteria and DPANN archaea in groundwater ecosystems.</title>
        <authorList>
            <person name="He C.Y."/>
            <person name="Keren R."/>
            <person name="Whittaker M."/>
            <person name="Farag I.F."/>
            <person name="Doudna J."/>
            <person name="Cate J.H.D."/>
            <person name="Banfield J.F."/>
        </authorList>
    </citation>
    <scope>NUCLEOTIDE SEQUENCE</scope>
    <source>
        <strain evidence="10">NC_groundwater_17_Pr7_B-0.1um_64_12</strain>
    </source>
</reference>
<dbReference type="PIRSF" id="PIRSF002162">
    <property type="entry name" value="Ribosomal_L6"/>
    <property type="match status" value="1"/>
</dbReference>
<comment type="similarity">
    <text evidence="1 6 7">Belongs to the universal ribosomal protein uL6 family.</text>
</comment>
<dbReference type="NCBIfam" id="TIGR03654">
    <property type="entry name" value="L6_bact"/>
    <property type="match status" value="1"/>
</dbReference>
<evidence type="ECO:0000256" key="5">
    <source>
        <dbReference type="ARBA" id="ARBA00023274"/>
    </source>
</evidence>
<dbReference type="PROSITE" id="PS00525">
    <property type="entry name" value="RIBOSOMAL_L6_1"/>
    <property type="match status" value="1"/>
</dbReference>
<evidence type="ECO:0000259" key="9">
    <source>
        <dbReference type="Pfam" id="PF00347"/>
    </source>
</evidence>
<dbReference type="FunFam" id="3.90.930.12:FF:000001">
    <property type="entry name" value="50S ribosomal protein L6"/>
    <property type="match status" value="1"/>
</dbReference>
<evidence type="ECO:0000256" key="2">
    <source>
        <dbReference type="ARBA" id="ARBA00022730"/>
    </source>
</evidence>
<keyword evidence="5 6" id="KW-0687">Ribonucleoprotein</keyword>